<evidence type="ECO:0000256" key="1">
    <source>
        <dbReference type="SAM" id="MobiDB-lite"/>
    </source>
</evidence>
<feature type="region of interest" description="Disordered" evidence="1">
    <location>
        <begin position="1"/>
        <end position="32"/>
    </location>
</feature>
<dbReference type="Proteomes" id="UP000315010">
    <property type="component" value="Unassembled WGS sequence"/>
</dbReference>
<name>A0A5C5YW38_9BACT</name>
<proteinExistence type="predicted"/>
<evidence type="ECO:0000313" key="2">
    <source>
        <dbReference type="EMBL" id="TWT79195.1"/>
    </source>
</evidence>
<accession>A0A5C5YW38</accession>
<evidence type="ECO:0000313" key="3">
    <source>
        <dbReference type="Proteomes" id="UP000315010"/>
    </source>
</evidence>
<gene>
    <name evidence="2" type="ORF">CA13_05930</name>
</gene>
<dbReference type="AlphaFoldDB" id="A0A5C5YW38"/>
<protein>
    <submittedName>
        <fullName evidence="2">Uncharacterized protein</fullName>
    </submittedName>
</protein>
<keyword evidence="3" id="KW-1185">Reference proteome</keyword>
<sequence length="32" mass="3195">MATAILGGSGMPRNEALGTGKASFRKASCPDV</sequence>
<organism evidence="2 3">
    <name type="scientific">Novipirellula herctigrandis</name>
    <dbReference type="NCBI Taxonomy" id="2527986"/>
    <lineage>
        <taxon>Bacteria</taxon>
        <taxon>Pseudomonadati</taxon>
        <taxon>Planctomycetota</taxon>
        <taxon>Planctomycetia</taxon>
        <taxon>Pirellulales</taxon>
        <taxon>Pirellulaceae</taxon>
        <taxon>Novipirellula</taxon>
    </lineage>
</organism>
<dbReference type="EMBL" id="SJPJ01000001">
    <property type="protein sequence ID" value="TWT79195.1"/>
    <property type="molecule type" value="Genomic_DNA"/>
</dbReference>
<reference evidence="2 3" key="1">
    <citation type="submission" date="2019-02" db="EMBL/GenBank/DDBJ databases">
        <title>Deep-cultivation of Planctomycetes and their phenomic and genomic characterization uncovers novel biology.</title>
        <authorList>
            <person name="Wiegand S."/>
            <person name="Jogler M."/>
            <person name="Boedeker C."/>
            <person name="Pinto D."/>
            <person name="Vollmers J."/>
            <person name="Rivas-Marin E."/>
            <person name="Kohn T."/>
            <person name="Peeters S.H."/>
            <person name="Heuer A."/>
            <person name="Rast P."/>
            <person name="Oberbeckmann S."/>
            <person name="Bunk B."/>
            <person name="Jeske O."/>
            <person name="Meyerdierks A."/>
            <person name="Storesund J.E."/>
            <person name="Kallscheuer N."/>
            <person name="Luecker S."/>
            <person name="Lage O.M."/>
            <person name="Pohl T."/>
            <person name="Merkel B.J."/>
            <person name="Hornburger P."/>
            <person name="Mueller R.-W."/>
            <person name="Bruemmer F."/>
            <person name="Labrenz M."/>
            <person name="Spormann A.M."/>
            <person name="Op Den Camp H."/>
            <person name="Overmann J."/>
            <person name="Amann R."/>
            <person name="Jetten M.S.M."/>
            <person name="Mascher T."/>
            <person name="Medema M.H."/>
            <person name="Devos D.P."/>
            <person name="Kaster A.-K."/>
            <person name="Ovreas L."/>
            <person name="Rohde M."/>
            <person name="Galperin M.Y."/>
            <person name="Jogler C."/>
        </authorList>
    </citation>
    <scope>NUCLEOTIDE SEQUENCE [LARGE SCALE GENOMIC DNA]</scope>
    <source>
        <strain evidence="2 3">CA13</strain>
    </source>
</reference>
<comment type="caution">
    <text evidence="2">The sequence shown here is derived from an EMBL/GenBank/DDBJ whole genome shotgun (WGS) entry which is preliminary data.</text>
</comment>